<keyword evidence="4" id="KW-1185">Reference proteome</keyword>
<reference evidence="1 4" key="2">
    <citation type="submission" date="2020-12" db="EMBL/GenBank/DDBJ databases">
        <title>FDA dAtabase for Regulatory Grade micrObial Sequences (FDA-ARGOS): Supporting development and validation of Infectious Disease Dx tests.</title>
        <authorList>
            <person name="Sproer C."/>
            <person name="Gronow S."/>
            <person name="Severitt S."/>
            <person name="Schroder I."/>
            <person name="Tallon L."/>
            <person name="Sadzewicz L."/>
            <person name="Zhao X."/>
            <person name="Boylan J."/>
            <person name="Ott S."/>
            <person name="Bowen H."/>
            <person name="Vavikolanu K."/>
            <person name="Mehta A."/>
            <person name="Aluvathingal J."/>
            <person name="Nadendla S."/>
            <person name="Lowell S."/>
            <person name="Myers T."/>
            <person name="Yan Y."/>
            <person name="Sichtig H."/>
        </authorList>
    </citation>
    <scope>NUCLEOTIDE SEQUENCE [LARGE SCALE GENOMIC DNA]</scope>
    <source>
        <strain evidence="1 4">FDAARGOS_872</strain>
    </source>
</reference>
<dbReference type="RefSeq" id="WP_018575261.1">
    <property type="nucleotide sequence ID" value="NZ_CP065725.1"/>
</dbReference>
<accession>A0A378XE09</accession>
<dbReference type="EMBL" id="UGSB01000001">
    <property type="protein sequence ID" value="SUA53149.1"/>
    <property type="molecule type" value="Genomic_DNA"/>
</dbReference>
<proteinExistence type="predicted"/>
<evidence type="ECO:0000313" key="3">
    <source>
        <dbReference type="Proteomes" id="UP000254603"/>
    </source>
</evidence>
<dbReference type="NCBIfam" id="TIGR01863">
    <property type="entry name" value="cas_Csd1"/>
    <property type="match status" value="1"/>
</dbReference>
<evidence type="ECO:0000313" key="4">
    <source>
        <dbReference type="Proteomes" id="UP000594903"/>
    </source>
</evidence>
<gene>
    <name evidence="1" type="primary">cas8c</name>
    <name evidence="1" type="ORF">I6G29_04965</name>
    <name evidence="2" type="ORF">NCTC11997_01047</name>
</gene>
<dbReference type="CDD" id="cd09757">
    <property type="entry name" value="Cas8c_I-C"/>
    <property type="match status" value="1"/>
</dbReference>
<evidence type="ECO:0000313" key="2">
    <source>
        <dbReference type="EMBL" id="SUA53149.1"/>
    </source>
</evidence>
<protein>
    <submittedName>
        <fullName evidence="2">CRISPR-associated protein Cas8c/Csd1, subtype I-C/DVULG</fullName>
    </submittedName>
    <submittedName>
        <fullName evidence="1">Type I-C CRISPR-associated protein Cas8c/Csd1</fullName>
    </submittedName>
</protein>
<sequence length="632" mass="71538">MILAALSDYYDVLSNKVNSQVAKPGFSSERLDFCLVLDLDGNLLDIEDLRDLSNKKPKAKTYMVPAAFGRPGRVLKPFSFWDKTSYSLGISKVFDEEYKKSDFCSNFQANESLDKKTKEQLDRLQEQYDSFKEHHLTLLGSSEDIGSRALVKFVNNWNPLKLYETSSFSVIADEFIDSNITFRIEGDGEFEYIYERNSIKKIYLEYIRNSATGEASRSFCLISGELEPIARLHDSIRGVDNAQSSGAAIVSFNQNAFESYGKKQGDNSPVGEEFVFAYTTALNYLLRRDINNRQRLKLGDATVVFWAQAKSPTSIKAGEDLFAAFMDPEAKDEQEAEKLRRALDTVRQGRPLADLNKELTDDIQIFVLGLAPNAARLSIRFWQTDSLQVFAKRLAQHYEDLRIEPLPWLTPPAIWRLLQTTAPIRQGKPKNEDIPSHLAGEITRAVLTGNAYPYSLLSNLLMRFRADGEVIGLRVALIKAVITRFNRLTKTAKFTGEMPVSLDFTNKQPGYLLGRLFAALEKIQQDALGNNVNATIRDRYYGAASATPAHVFPMLLRNTQNHLGKIRKDNPGLAVNREKTIGEVLDNLGANFPRSLRIEAQGQFALGYYQQRQAFFTKQENNELENLFEDKE</sequence>
<dbReference type="STRING" id="1122619.GCA_000373745_02077"/>
<dbReference type="InterPro" id="IPR010144">
    <property type="entry name" value="CRISPR-assoc_prot_Csd1-typ"/>
</dbReference>
<evidence type="ECO:0000313" key="1">
    <source>
        <dbReference type="EMBL" id="QPT40911.1"/>
    </source>
</evidence>
<dbReference type="Pfam" id="PF09709">
    <property type="entry name" value="Cas_Csd1"/>
    <property type="match status" value="1"/>
</dbReference>
<dbReference type="Proteomes" id="UP000254603">
    <property type="component" value="Unassembled WGS sequence"/>
</dbReference>
<name>A0A378XE09_9BURK</name>
<organism evidence="2 3">
    <name type="scientific">Oligella ureolytica</name>
    <dbReference type="NCBI Taxonomy" id="90244"/>
    <lineage>
        <taxon>Bacteria</taxon>
        <taxon>Pseudomonadati</taxon>
        <taxon>Pseudomonadota</taxon>
        <taxon>Betaproteobacteria</taxon>
        <taxon>Burkholderiales</taxon>
        <taxon>Alcaligenaceae</taxon>
        <taxon>Oligella</taxon>
    </lineage>
</organism>
<dbReference type="AlphaFoldDB" id="A0A378XE09"/>
<dbReference type="Proteomes" id="UP000594903">
    <property type="component" value="Chromosome"/>
</dbReference>
<reference evidence="2 3" key="1">
    <citation type="submission" date="2018-06" db="EMBL/GenBank/DDBJ databases">
        <authorList>
            <consortium name="Pathogen Informatics"/>
            <person name="Doyle S."/>
        </authorList>
    </citation>
    <scope>NUCLEOTIDE SEQUENCE [LARGE SCALE GENOMIC DNA]</scope>
    <source>
        <strain evidence="2 3">NCTC11997</strain>
    </source>
</reference>
<dbReference type="EMBL" id="CP065725">
    <property type="protein sequence ID" value="QPT40911.1"/>
    <property type="molecule type" value="Genomic_DNA"/>
</dbReference>
<dbReference type="OrthoDB" id="9778918at2"/>